<dbReference type="GO" id="GO:0009060">
    <property type="term" value="P:aerobic respiration"/>
    <property type="evidence" value="ECO:0007669"/>
    <property type="project" value="TreeGrafter"/>
</dbReference>
<dbReference type="Proteomes" id="UP000716291">
    <property type="component" value="Unassembled WGS sequence"/>
</dbReference>
<dbReference type="PANTHER" id="PTHR11995:SF14">
    <property type="entry name" value="NADH DEHYDROGENASE [UBIQUINONE] IRON-SULFUR PROTEIN 7, MITOCHONDRIAL"/>
    <property type="match status" value="1"/>
</dbReference>
<evidence type="ECO:0000313" key="2">
    <source>
        <dbReference type="EMBL" id="KAG1312570.1"/>
    </source>
</evidence>
<feature type="domain" description="NADH:ubiquinone oxidoreductase-like 20kDa subunit" evidence="1">
    <location>
        <begin position="34"/>
        <end position="89"/>
    </location>
</feature>
<dbReference type="AlphaFoldDB" id="A0A9P7BUX8"/>
<proteinExistence type="predicted"/>
<keyword evidence="3" id="KW-1185">Reference proteome</keyword>
<dbReference type="SUPFAM" id="SSF56770">
    <property type="entry name" value="HydA/Nqo6-like"/>
    <property type="match status" value="1"/>
</dbReference>
<dbReference type="GO" id="GO:0032981">
    <property type="term" value="P:mitochondrial respiratory chain complex I assembly"/>
    <property type="evidence" value="ECO:0007669"/>
    <property type="project" value="TreeGrafter"/>
</dbReference>
<dbReference type="Gene3D" id="3.40.50.12280">
    <property type="match status" value="1"/>
</dbReference>
<evidence type="ECO:0000313" key="3">
    <source>
        <dbReference type="Proteomes" id="UP000716291"/>
    </source>
</evidence>
<accession>A0A9P7BUX8</accession>
<sequence>MMHCSAPCYDQDRLSTVFQASPCQSDVMIVANTLTNMMASALKEVYDQGVCANGGGYYHYPYSVVRGCDRIISVDIDVPGCPPTSKVLLYDKDYSNLV</sequence>
<name>A0A9P7BUX8_RHIOR</name>
<gene>
    <name evidence="2" type="ORF">G6F64_002913</name>
</gene>
<dbReference type="GO" id="GO:0005739">
    <property type="term" value="C:mitochondrion"/>
    <property type="evidence" value="ECO:0007669"/>
    <property type="project" value="GOC"/>
</dbReference>
<dbReference type="GO" id="GO:0051536">
    <property type="term" value="F:iron-sulfur cluster binding"/>
    <property type="evidence" value="ECO:0007669"/>
    <property type="project" value="InterPro"/>
</dbReference>
<dbReference type="InterPro" id="IPR006137">
    <property type="entry name" value="NADH_UbQ_OxRdtase-like_20kDa"/>
</dbReference>
<dbReference type="EMBL" id="JAANQT010000267">
    <property type="protein sequence ID" value="KAG1312570.1"/>
    <property type="molecule type" value="Genomic_DNA"/>
</dbReference>
<dbReference type="GO" id="GO:0015990">
    <property type="term" value="P:electron transport coupled proton transport"/>
    <property type="evidence" value="ECO:0007669"/>
    <property type="project" value="TreeGrafter"/>
</dbReference>
<comment type="caution">
    <text evidence="2">The sequence shown here is derived from an EMBL/GenBank/DDBJ whole genome shotgun (WGS) entry which is preliminary data.</text>
</comment>
<protein>
    <recommendedName>
        <fullName evidence="1">NADH:ubiquinone oxidoreductase-like 20kDa subunit domain-containing protein</fullName>
    </recommendedName>
</protein>
<evidence type="ECO:0000259" key="1">
    <source>
        <dbReference type="Pfam" id="PF01058"/>
    </source>
</evidence>
<dbReference type="GO" id="GO:0045271">
    <property type="term" value="C:respiratory chain complex I"/>
    <property type="evidence" value="ECO:0007669"/>
    <property type="project" value="TreeGrafter"/>
</dbReference>
<dbReference type="Pfam" id="PF01058">
    <property type="entry name" value="Oxidored_q6"/>
    <property type="match status" value="1"/>
</dbReference>
<dbReference type="GO" id="GO:0008137">
    <property type="term" value="F:NADH dehydrogenase (ubiquinone) activity"/>
    <property type="evidence" value="ECO:0007669"/>
    <property type="project" value="TreeGrafter"/>
</dbReference>
<reference evidence="2" key="1">
    <citation type="journal article" date="2020" name="Microb. Genom.">
        <title>Genetic diversity of clinical and environmental Mucorales isolates obtained from an investigation of mucormycosis cases among solid organ transplant recipients.</title>
        <authorList>
            <person name="Nguyen M.H."/>
            <person name="Kaul D."/>
            <person name="Muto C."/>
            <person name="Cheng S.J."/>
            <person name="Richter R.A."/>
            <person name="Bruno V.M."/>
            <person name="Liu G."/>
            <person name="Beyhan S."/>
            <person name="Sundermann A.J."/>
            <person name="Mounaud S."/>
            <person name="Pasculle A.W."/>
            <person name="Nierman W.C."/>
            <person name="Driscoll E."/>
            <person name="Cumbie R."/>
            <person name="Clancy C.J."/>
            <person name="Dupont C.L."/>
        </authorList>
    </citation>
    <scope>NUCLEOTIDE SEQUENCE</scope>
    <source>
        <strain evidence="2">GL11</strain>
    </source>
</reference>
<organism evidence="2 3">
    <name type="scientific">Rhizopus oryzae</name>
    <name type="common">Mucormycosis agent</name>
    <name type="synonym">Rhizopus arrhizus var. delemar</name>
    <dbReference type="NCBI Taxonomy" id="64495"/>
    <lineage>
        <taxon>Eukaryota</taxon>
        <taxon>Fungi</taxon>
        <taxon>Fungi incertae sedis</taxon>
        <taxon>Mucoromycota</taxon>
        <taxon>Mucoromycotina</taxon>
        <taxon>Mucoromycetes</taxon>
        <taxon>Mucorales</taxon>
        <taxon>Mucorineae</taxon>
        <taxon>Rhizopodaceae</taxon>
        <taxon>Rhizopus</taxon>
    </lineage>
</organism>
<dbReference type="PANTHER" id="PTHR11995">
    <property type="entry name" value="NADH DEHYDROGENASE"/>
    <property type="match status" value="1"/>
</dbReference>